<feature type="signal peptide" evidence="1">
    <location>
        <begin position="1"/>
        <end position="26"/>
    </location>
</feature>
<dbReference type="EMBL" id="ML121540">
    <property type="protein sequence ID" value="RPB24696.1"/>
    <property type="molecule type" value="Genomic_DNA"/>
</dbReference>
<dbReference type="AlphaFoldDB" id="A0A3N4LPF4"/>
<keyword evidence="1" id="KW-0732">Signal</keyword>
<proteinExistence type="predicted"/>
<dbReference type="Proteomes" id="UP000267821">
    <property type="component" value="Unassembled WGS sequence"/>
</dbReference>
<protein>
    <submittedName>
        <fullName evidence="2">Uncharacterized protein</fullName>
    </submittedName>
</protein>
<evidence type="ECO:0000313" key="2">
    <source>
        <dbReference type="EMBL" id="RPB24696.1"/>
    </source>
</evidence>
<name>A0A3N4LPF4_9PEZI</name>
<accession>A0A3N4LPF4</accession>
<organism evidence="2 3">
    <name type="scientific">Terfezia boudieri ATCC MYA-4762</name>
    <dbReference type="NCBI Taxonomy" id="1051890"/>
    <lineage>
        <taxon>Eukaryota</taxon>
        <taxon>Fungi</taxon>
        <taxon>Dikarya</taxon>
        <taxon>Ascomycota</taxon>
        <taxon>Pezizomycotina</taxon>
        <taxon>Pezizomycetes</taxon>
        <taxon>Pezizales</taxon>
        <taxon>Pezizaceae</taxon>
        <taxon>Terfezia</taxon>
    </lineage>
</organism>
<dbReference type="InParanoid" id="A0A3N4LPF4"/>
<evidence type="ECO:0000256" key="1">
    <source>
        <dbReference type="SAM" id="SignalP"/>
    </source>
</evidence>
<gene>
    <name evidence="2" type="ORF">L211DRAFT_143173</name>
</gene>
<evidence type="ECO:0000313" key="3">
    <source>
        <dbReference type="Proteomes" id="UP000267821"/>
    </source>
</evidence>
<sequence length="74" mass="7905">MLSKRVQALLTLFAVGLAIYIGPANGTSAVDLAQVPQRPGLQWQGSKPKVLRLVRCSGRQASLKAWSGKSQTSI</sequence>
<feature type="chain" id="PRO_5018186660" evidence="1">
    <location>
        <begin position="27"/>
        <end position="74"/>
    </location>
</feature>
<reference evidence="2 3" key="1">
    <citation type="journal article" date="2018" name="Nat. Ecol. Evol.">
        <title>Pezizomycetes genomes reveal the molecular basis of ectomycorrhizal truffle lifestyle.</title>
        <authorList>
            <person name="Murat C."/>
            <person name="Payen T."/>
            <person name="Noel B."/>
            <person name="Kuo A."/>
            <person name="Morin E."/>
            <person name="Chen J."/>
            <person name="Kohler A."/>
            <person name="Krizsan K."/>
            <person name="Balestrini R."/>
            <person name="Da Silva C."/>
            <person name="Montanini B."/>
            <person name="Hainaut M."/>
            <person name="Levati E."/>
            <person name="Barry K.W."/>
            <person name="Belfiori B."/>
            <person name="Cichocki N."/>
            <person name="Clum A."/>
            <person name="Dockter R.B."/>
            <person name="Fauchery L."/>
            <person name="Guy J."/>
            <person name="Iotti M."/>
            <person name="Le Tacon F."/>
            <person name="Lindquist E.A."/>
            <person name="Lipzen A."/>
            <person name="Malagnac F."/>
            <person name="Mello A."/>
            <person name="Molinier V."/>
            <person name="Miyauchi S."/>
            <person name="Poulain J."/>
            <person name="Riccioni C."/>
            <person name="Rubini A."/>
            <person name="Sitrit Y."/>
            <person name="Splivallo R."/>
            <person name="Traeger S."/>
            <person name="Wang M."/>
            <person name="Zifcakova L."/>
            <person name="Wipf D."/>
            <person name="Zambonelli A."/>
            <person name="Paolocci F."/>
            <person name="Nowrousian M."/>
            <person name="Ottonello S."/>
            <person name="Baldrian P."/>
            <person name="Spatafora J.W."/>
            <person name="Henrissat B."/>
            <person name="Nagy L.G."/>
            <person name="Aury J.M."/>
            <person name="Wincker P."/>
            <person name="Grigoriev I.V."/>
            <person name="Bonfante P."/>
            <person name="Martin F.M."/>
        </authorList>
    </citation>
    <scope>NUCLEOTIDE SEQUENCE [LARGE SCALE GENOMIC DNA]</scope>
    <source>
        <strain evidence="2 3">ATCC MYA-4762</strain>
    </source>
</reference>
<keyword evidence="3" id="KW-1185">Reference proteome</keyword>